<dbReference type="EMBL" id="LJBN01000158">
    <property type="protein sequence ID" value="OOQ86035.1"/>
    <property type="molecule type" value="Genomic_DNA"/>
</dbReference>
<reference evidence="2" key="1">
    <citation type="submission" date="2015-09" db="EMBL/GenBank/DDBJ databases">
        <authorList>
            <person name="Fill T.P."/>
            <person name="Baretta J.F."/>
            <person name="de Almeida L.G."/>
            <person name="Rocha M."/>
            <person name="de Souza D.H."/>
            <person name="Malavazi I."/>
            <person name="Cerdeira L.T."/>
            <person name="Hong H."/>
            <person name="Samborskyy M."/>
            <person name="de Vasconcelos A.T."/>
            <person name="Leadlay P."/>
            <person name="Rodrigues-Filho E."/>
        </authorList>
    </citation>
    <scope>NUCLEOTIDE SEQUENCE [LARGE SCALE GENOMIC DNA]</scope>
    <source>
        <strain evidence="2">LaBioMMi 136</strain>
    </source>
</reference>
<dbReference type="AlphaFoldDB" id="A0A1S9RKQ3"/>
<dbReference type="Proteomes" id="UP000190744">
    <property type="component" value="Unassembled WGS sequence"/>
</dbReference>
<dbReference type="PANTHER" id="PTHR21310:SF55">
    <property type="entry name" value="AMINOGLYCOSIDE PHOSPHOTRANSFERASE DOMAIN-CONTAINING PROTEIN"/>
    <property type="match status" value="1"/>
</dbReference>
<accession>A0A1S9RKQ3</accession>
<gene>
    <name evidence="1" type="ORF">PEBR_23608</name>
</gene>
<dbReference type="InterPro" id="IPR051678">
    <property type="entry name" value="AGP_Transferase"/>
</dbReference>
<evidence type="ECO:0000313" key="1">
    <source>
        <dbReference type="EMBL" id="OOQ86035.1"/>
    </source>
</evidence>
<organism evidence="1 2">
    <name type="scientific">Penicillium brasilianum</name>
    <dbReference type="NCBI Taxonomy" id="104259"/>
    <lineage>
        <taxon>Eukaryota</taxon>
        <taxon>Fungi</taxon>
        <taxon>Dikarya</taxon>
        <taxon>Ascomycota</taxon>
        <taxon>Pezizomycotina</taxon>
        <taxon>Eurotiomycetes</taxon>
        <taxon>Eurotiomycetidae</taxon>
        <taxon>Eurotiales</taxon>
        <taxon>Aspergillaceae</taxon>
        <taxon>Penicillium</taxon>
    </lineage>
</organism>
<dbReference type="PANTHER" id="PTHR21310">
    <property type="entry name" value="AMINOGLYCOSIDE PHOSPHOTRANSFERASE-RELATED-RELATED"/>
    <property type="match status" value="1"/>
</dbReference>
<dbReference type="SUPFAM" id="SSF56112">
    <property type="entry name" value="Protein kinase-like (PK-like)"/>
    <property type="match status" value="1"/>
</dbReference>
<protein>
    <recommendedName>
        <fullName evidence="3">Aminoglycoside phosphotransferase domain-containing protein</fullName>
    </recommendedName>
</protein>
<comment type="caution">
    <text evidence="1">The sequence shown here is derived from an EMBL/GenBank/DDBJ whole genome shotgun (WGS) entry which is preliminary data.</text>
</comment>
<sequence>MSPQQKSPNSASKPINATAFRRLSTLLAIKLLKRFRIYVGSVLMLTDKICVKYGPLMQLSEASTMRLISEHTSIPVPKVFCAFEHSGQTYTVMQRIKGDRIGKGWVKRSEESRTRLLSQLKAMILEMRELQPPANMGVASVDGHLRSSSLRAIQYSSGLSPASTHGGGIRFKARP</sequence>
<name>A0A1S9RKQ3_PENBI</name>
<dbReference type="CDD" id="cd05120">
    <property type="entry name" value="APH_ChoK_like"/>
    <property type="match status" value="1"/>
</dbReference>
<proteinExistence type="predicted"/>
<evidence type="ECO:0000313" key="2">
    <source>
        <dbReference type="Proteomes" id="UP000190744"/>
    </source>
</evidence>
<evidence type="ECO:0008006" key="3">
    <source>
        <dbReference type="Google" id="ProtNLM"/>
    </source>
</evidence>
<dbReference type="InterPro" id="IPR011009">
    <property type="entry name" value="Kinase-like_dom_sf"/>
</dbReference>